<dbReference type="HOGENOM" id="CLU_611025_0_0_6"/>
<organism evidence="10 11">
    <name type="scientific">Thiorhodovibrio frisius</name>
    <dbReference type="NCBI Taxonomy" id="631362"/>
    <lineage>
        <taxon>Bacteria</taxon>
        <taxon>Pseudomonadati</taxon>
        <taxon>Pseudomonadota</taxon>
        <taxon>Gammaproteobacteria</taxon>
        <taxon>Chromatiales</taxon>
        <taxon>Chromatiaceae</taxon>
        <taxon>Thiorhodovibrio</taxon>
    </lineage>
</organism>
<gene>
    <name evidence="10" type="ORF">Thi970DRAFT_01545</name>
</gene>
<protein>
    <recommendedName>
        <fullName evidence="9">Glycosyltransferase RgtA/B/C/D-like domain-containing protein</fullName>
    </recommendedName>
</protein>
<dbReference type="GO" id="GO:0005886">
    <property type="term" value="C:plasma membrane"/>
    <property type="evidence" value="ECO:0007669"/>
    <property type="project" value="UniProtKB-SubCell"/>
</dbReference>
<dbReference type="Proteomes" id="UP000002964">
    <property type="component" value="Unassembled WGS sequence"/>
</dbReference>
<feature type="transmembrane region" description="Helical" evidence="8">
    <location>
        <begin position="148"/>
        <end position="169"/>
    </location>
</feature>
<keyword evidence="5 8" id="KW-0812">Transmembrane</keyword>
<feature type="transmembrane region" description="Helical" evidence="8">
    <location>
        <begin position="108"/>
        <end position="128"/>
    </location>
</feature>
<keyword evidence="2" id="KW-1003">Cell membrane</keyword>
<reference evidence="11" key="1">
    <citation type="submission" date="2011-06" db="EMBL/GenBank/DDBJ databases">
        <authorList>
            <consortium name="US DOE Joint Genome Institute (JGI-PGF)"/>
            <person name="Lucas S."/>
            <person name="Han J."/>
            <person name="Lapidus A."/>
            <person name="Cheng J.-F."/>
            <person name="Goodwin L."/>
            <person name="Pitluck S."/>
            <person name="Peters L."/>
            <person name="Land M.L."/>
            <person name="Hauser L."/>
            <person name="Vogl K."/>
            <person name="Liu Z."/>
            <person name="Overmann J."/>
            <person name="Frigaard N.-U."/>
            <person name="Bryant D.A."/>
            <person name="Woyke T.J."/>
        </authorList>
    </citation>
    <scope>NUCLEOTIDE SEQUENCE [LARGE SCALE GENOMIC DNA]</scope>
    <source>
        <strain evidence="11">970</strain>
    </source>
</reference>
<keyword evidence="4" id="KW-0808">Transferase</keyword>
<evidence type="ECO:0000256" key="2">
    <source>
        <dbReference type="ARBA" id="ARBA00022475"/>
    </source>
</evidence>
<keyword evidence="3" id="KW-0328">Glycosyltransferase</keyword>
<evidence type="ECO:0000313" key="10">
    <source>
        <dbReference type="EMBL" id="EIC21340.1"/>
    </source>
</evidence>
<dbReference type="PANTHER" id="PTHR33908:SF11">
    <property type="entry name" value="MEMBRANE PROTEIN"/>
    <property type="match status" value="1"/>
</dbReference>
<accession>H8Z0V8</accession>
<dbReference type="PANTHER" id="PTHR33908">
    <property type="entry name" value="MANNOSYLTRANSFERASE YKCB-RELATED"/>
    <property type="match status" value="1"/>
</dbReference>
<reference evidence="10 11" key="2">
    <citation type="submission" date="2011-11" db="EMBL/GenBank/DDBJ databases">
        <authorList>
            <consortium name="US DOE Joint Genome Institute"/>
            <person name="Lucas S."/>
            <person name="Han J."/>
            <person name="Lapidus A."/>
            <person name="Cheng J.-F."/>
            <person name="Goodwin L."/>
            <person name="Pitluck S."/>
            <person name="Peters L."/>
            <person name="Ovchinnikova G."/>
            <person name="Zhang X."/>
            <person name="Detter J.C."/>
            <person name="Han C."/>
            <person name="Tapia R."/>
            <person name="Land M."/>
            <person name="Hauser L."/>
            <person name="Kyrpides N."/>
            <person name="Ivanova N."/>
            <person name="Pagani I."/>
            <person name="Vogl K."/>
            <person name="Liu Z."/>
            <person name="Overmann J."/>
            <person name="Frigaard N.-U."/>
            <person name="Bryant D."/>
            <person name="Woyke T."/>
        </authorList>
    </citation>
    <scope>NUCLEOTIDE SEQUENCE [LARGE SCALE GENOMIC DNA]</scope>
    <source>
        <strain evidence="10 11">970</strain>
    </source>
</reference>
<evidence type="ECO:0000256" key="3">
    <source>
        <dbReference type="ARBA" id="ARBA00022676"/>
    </source>
</evidence>
<dbReference type="EMBL" id="JH603169">
    <property type="protein sequence ID" value="EIC21340.1"/>
    <property type="molecule type" value="Genomic_DNA"/>
</dbReference>
<dbReference type="OrthoDB" id="5724033at2"/>
<keyword evidence="6 8" id="KW-1133">Transmembrane helix</keyword>
<evidence type="ECO:0000256" key="8">
    <source>
        <dbReference type="SAM" id="Phobius"/>
    </source>
</evidence>
<feature type="transmembrane region" description="Helical" evidence="8">
    <location>
        <begin position="359"/>
        <end position="378"/>
    </location>
</feature>
<keyword evidence="7 8" id="KW-0472">Membrane</keyword>
<dbReference type="Pfam" id="PF13231">
    <property type="entry name" value="PMT_2"/>
    <property type="match status" value="1"/>
</dbReference>
<feature type="transmembrane region" description="Helical" evidence="8">
    <location>
        <begin position="321"/>
        <end position="339"/>
    </location>
</feature>
<feature type="transmembrane region" description="Helical" evidence="8">
    <location>
        <begin position="220"/>
        <end position="240"/>
    </location>
</feature>
<evidence type="ECO:0000256" key="4">
    <source>
        <dbReference type="ARBA" id="ARBA00022679"/>
    </source>
</evidence>
<dbReference type="RefSeq" id="WP_009147925.1">
    <property type="nucleotide sequence ID" value="NZ_CP121471.1"/>
</dbReference>
<evidence type="ECO:0000256" key="1">
    <source>
        <dbReference type="ARBA" id="ARBA00004651"/>
    </source>
</evidence>
<dbReference type="InterPro" id="IPR038731">
    <property type="entry name" value="RgtA/B/C-like"/>
</dbReference>
<feature type="transmembrane region" description="Helical" evidence="8">
    <location>
        <begin position="6"/>
        <end position="27"/>
    </location>
</feature>
<dbReference type="GO" id="GO:0009103">
    <property type="term" value="P:lipopolysaccharide biosynthetic process"/>
    <property type="evidence" value="ECO:0007669"/>
    <property type="project" value="UniProtKB-ARBA"/>
</dbReference>
<feature type="transmembrane region" description="Helical" evidence="8">
    <location>
        <begin position="181"/>
        <end position="214"/>
    </location>
</feature>
<sequence>MNSNEITPLTLKALTVLMVTLVLAAVVRIGAIEGSQVIAPLRADATDYYFYALNLKECGTYSRQDWTGDTGCPTQIKADSQRSPGYPLFLTFFVDFPPSNAMIKRIQYAQLVLGVFTVFLTFLLFRPILGNWPSIGAAAMVAISPHLAASGVYVLTETLFTFLLLAWLWASMHLLRSGHSAWAFVSGLLLGGAALTRPTMLYFILLLLPFLIFVIGSKGWLKSVLVVAGFLIAYGPWVLYTATQVPADNNSSLARDTVHKGMYANLIYQNDPETYGFPNRADPTWRERTTMGAVLDEVVRRVVDDPSTYVRWYLLGKPMMFLSWSIIVGMGDVWIYPLFVNPYDFDPLLRVTHGLMYLLHWPLVGMALLTCLFVWTPVVDSLLASSERLITRLISLVCLYFLCVHVVGTPLPRYSIPLRPIIFGMALLAPVMIWRWTHRRKTINDALD</sequence>
<evidence type="ECO:0000259" key="9">
    <source>
        <dbReference type="Pfam" id="PF13231"/>
    </source>
</evidence>
<evidence type="ECO:0000256" key="6">
    <source>
        <dbReference type="ARBA" id="ARBA00022989"/>
    </source>
</evidence>
<evidence type="ECO:0000256" key="7">
    <source>
        <dbReference type="ARBA" id="ARBA00023136"/>
    </source>
</evidence>
<keyword evidence="11" id="KW-1185">Reference proteome</keyword>
<feature type="transmembrane region" description="Helical" evidence="8">
    <location>
        <begin position="390"/>
        <end position="408"/>
    </location>
</feature>
<name>H8Z0V8_9GAMM</name>
<evidence type="ECO:0000313" key="11">
    <source>
        <dbReference type="Proteomes" id="UP000002964"/>
    </source>
</evidence>
<dbReference type="GO" id="GO:0016763">
    <property type="term" value="F:pentosyltransferase activity"/>
    <property type="evidence" value="ECO:0007669"/>
    <property type="project" value="TreeGrafter"/>
</dbReference>
<dbReference type="eggNOG" id="COG1807">
    <property type="taxonomic scope" value="Bacteria"/>
</dbReference>
<proteinExistence type="predicted"/>
<evidence type="ECO:0000256" key="5">
    <source>
        <dbReference type="ARBA" id="ARBA00022692"/>
    </source>
</evidence>
<feature type="transmembrane region" description="Helical" evidence="8">
    <location>
        <begin position="414"/>
        <end position="434"/>
    </location>
</feature>
<dbReference type="AlphaFoldDB" id="H8Z0V8"/>
<comment type="subcellular location">
    <subcellularLocation>
        <location evidence="1">Cell membrane</location>
        <topology evidence="1">Multi-pass membrane protein</topology>
    </subcellularLocation>
</comment>
<dbReference type="STRING" id="631362.Thi970DRAFT_01545"/>
<dbReference type="InterPro" id="IPR050297">
    <property type="entry name" value="LipidA_mod_glycosyltrf_83"/>
</dbReference>
<feature type="domain" description="Glycosyltransferase RgtA/B/C/D-like" evidence="9">
    <location>
        <begin position="104"/>
        <end position="233"/>
    </location>
</feature>